<evidence type="ECO:0000313" key="2">
    <source>
        <dbReference type="EMBL" id="GAA4309071.1"/>
    </source>
</evidence>
<organism evidence="2 3">
    <name type="scientific">Compostibacter hankyongensis</name>
    <dbReference type="NCBI Taxonomy" id="1007089"/>
    <lineage>
        <taxon>Bacteria</taxon>
        <taxon>Pseudomonadati</taxon>
        <taxon>Bacteroidota</taxon>
        <taxon>Chitinophagia</taxon>
        <taxon>Chitinophagales</taxon>
        <taxon>Chitinophagaceae</taxon>
        <taxon>Compostibacter</taxon>
    </lineage>
</organism>
<dbReference type="Proteomes" id="UP001501207">
    <property type="component" value="Unassembled WGS sequence"/>
</dbReference>
<dbReference type="EMBL" id="BAABFN010000002">
    <property type="protein sequence ID" value="GAA4309071.1"/>
    <property type="molecule type" value="Genomic_DNA"/>
</dbReference>
<dbReference type="PANTHER" id="PTHR19328">
    <property type="entry name" value="HEDGEHOG-INTERACTING PROTEIN"/>
    <property type="match status" value="1"/>
</dbReference>
<feature type="domain" description="Glucose/Sorbosone dehydrogenase" evidence="1">
    <location>
        <begin position="72"/>
        <end position="402"/>
    </location>
</feature>
<name>A0ABP8FRA4_9BACT</name>
<accession>A0ABP8FRA4</accession>
<dbReference type="SUPFAM" id="SSF50952">
    <property type="entry name" value="Soluble quinoprotein glucose dehydrogenase"/>
    <property type="match status" value="1"/>
</dbReference>
<dbReference type="Pfam" id="PF07995">
    <property type="entry name" value="GSDH"/>
    <property type="match status" value="1"/>
</dbReference>
<sequence>MTTAICFIAVNTVLSCRNHTAASAQHNAADSLPPVETQKPNIGYKSAFAGQTRVGAIKTKTPLSVTVIDNSLDHPWGICNLPDGRFLISQKKGTMRIESPDGKSHKEVTGFPPVVPDGQGGLLDVNIDPQFSSNRMIYWDYSEKTSGGTLLAVAKGKLSADETKVENPTVIYRATPAFKGALQFGSRILFDKQGNLFVSTGERSAKEIRVQAQELNSSLGKVIHITKDGKPVPGGPFAHKAGARPEIYAYGFRNPEGMTWNPQTGEIWEAEFGPRGGDEVNIIRAGKNYGWPVITYGIEYSGDKVGDGIQQKAGMEQPVYYWDPSVSPSGITFYTGNAIPEWKGNLFIGCLSGSHITRLAIKNNKVVGEEWLLGDLGERFRALITGKDGALYAVTDNGKLYRIARK</sequence>
<dbReference type="InterPro" id="IPR011042">
    <property type="entry name" value="6-blade_b-propeller_TolB-like"/>
</dbReference>
<dbReference type="InterPro" id="IPR012938">
    <property type="entry name" value="Glc/Sorbosone_DH"/>
</dbReference>
<dbReference type="InterPro" id="IPR011041">
    <property type="entry name" value="Quinoprot_gluc/sorb_DH_b-prop"/>
</dbReference>
<reference evidence="3" key="1">
    <citation type="journal article" date="2019" name="Int. J. Syst. Evol. Microbiol.">
        <title>The Global Catalogue of Microorganisms (GCM) 10K type strain sequencing project: providing services to taxonomists for standard genome sequencing and annotation.</title>
        <authorList>
            <consortium name="The Broad Institute Genomics Platform"/>
            <consortium name="The Broad Institute Genome Sequencing Center for Infectious Disease"/>
            <person name="Wu L."/>
            <person name="Ma J."/>
        </authorList>
    </citation>
    <scope>NUCLEOTIDE SEQUENCE [LARGE SCALE GENOMIC DNA]</scope>
    <source>
        <strain evidence="3">JCM 17664</strain>
    </source>
</reference>
<dbReference type="PANTHER" id="PTHR19328:SF75">
    <property type="entry name" value="ALDOSE SUGAR DEHYDROGENASE YLII"/>
    <property type="match status" value="1"/>
</dbReference>
<keyword evidence="3" id="KW-1185">Reference proteome</keyword>
<dbReference type="Gene3D" id="2.120.10.30">
    <property type="entry name" value="TolB, C-terminal domain"/>
    <property type="match status" value="1"/>
</dbReference>
<protein>
    <submittedName>
        <fullName evidence="2">PQQ-dependent sugar dehydrogenase</fullName>
    </submittedName>
</protein>
<proteinExistence type="predicted"/>
<comment type="caution">
    <text evidence="2">The sequence shown here is derived from an EMBL/GenBank/DDBJ whole genome shotgun (WGS) entry which is preliminary data.</text>
</comment>
<evidence type="ECO:0000259" key="1">
    <source>
        <dbReference type="Pfam" id="PF07995"/>
    </source>
</evidence>
<evidence type="ECO:0000313" key="3">
    <source>
        <dbReference type="Proteomes" id="UP001501207"/>
    </source>
</evidence>
<gene>
    <name evidence="2" type="ORF">GCM10023143_16870</name>
</gene>